<reference evidence="2" key="1">
    <citation type="submission" date="2021-02" db="EMBL/GenBank/DDBJ databases">
        <authorList>
            <person name="Nowell W R."/>
        </authorList>
    </citation>
    <scope>NUCLEOTIDE SEQUENCE</scope>
</reference>
<comment type="caution">
    <text evidence="2">The sequence shown here is derived from an EMBL/GenBank/DDBJ whole genome shotgun (WGS) entry which is preliminary data.</text>
</comment>
<dbReference type="AlphaFoldDB" id="A0A814GT76"/>
<dbReference type="EMBL" id="CAJNOH010000325">
    <property type="protein sequence ID" value="CAF1000619.1"/>
    <property type="molecule type" value="Genomic_DNA"/>
</dbReference>
<dbReference type="Proteomes" id="UP000663854">
    <property type="component" value="Unassembled WGS sequence"/>
</dbReference>
<gene>
    <name evidence="2" type="ORF">PYM288_LOCUS14587</name>
</gene>
<proteinExistence type="predicted"/>
<organism evidence="2 3">
    <name type="scientific">Rotaria sordida</name>
    <dbReference type="NCBI Taxonomy" id="392033"/>
    <lineage>
        <taxon>Eukaryota</taxon>
        <taxon>Metazoa</taxon>
        <taxon>Spiralia</taxon>
        <taxon>Gnathifera</taxon>
        <taxon>Rotifera</taxon>
        <taxon>Eurotatoria</taxon>
        <taxon>Bdelloidea</taxon>
        <taxon>Philodinida</taxon>
        <taxon>Philodinidae</taxon>
        <taxon>Rotaria</taxon>
    </lineage>
</organism>
<feature type="region of interest" description="Disordered" evidence="1">
    <location>
        <begin position="47"/>
        <end position="84"/>
    </location>
</feature>
<evidence type="ECO:0000313" key="3">
    <source>
        <dbReference type="Proteomes" id="UP000663854"/>
    </source>
</evidence>
<evidence type="ECO:0000313" key="2">
    <source>
        <dbReference type="EMBL" id="CAF1000619.1"/>
    </source>
</evidence>
<feature type="compositionally biased region" description="Polar residues" evidence="1">
    <location>
        <begin position="47"/>
        <end position="82"/>
    </location>
</feature>
<accession>A0A814GT76</accession>
<sequence>MMSIITFDNNNGRWIHEAIDKQGKKVHIERYVDDKDQQQVELSCENQNIENDSSDTNTSSQQIPTPELKLSTSQDVASSTIPKKSPASIEKEVKAVTCNGNACSNCGKCREWYYDGNIDRDNERFDRGESYDIVDRNRWHRRPNGTCRYFYFHHVGILGKHHGLDICRCP</sequence>
<evidence type="ECO:0000256" key="1">
    <source>
        <dbReference type="SAM" id="MobiDB-lite"/>
    </source>
</evidence>
<protein>
    <submittedName>
        <fullName evidence="2">Uncharacterized protein</fullName>
    </submittedName>
</protein>
<name>A0A814GT76_9BILA</name>